<dbReference type="EMBL" id="JBHTAG010000003">
    <property type="protein sequence ID" value="MFC7097899.1"/>
    <property type="molecule type" value="Genomic_DNA"/>
</dbReference>
<gene>
    <name evidence="1" type="ORF">ACFQKD_11345</name>
</gene>
<evidence type="ECO:0000313" key="2">
    <source>
        <dbReference type="Proteomes" id="UP001596388"/>
    </source>
</evidence>
<evidence type="ECO:0000313" key="1">
    <source>
        <dbReference type="EMBL" id="MFC7097899.1"/>
    </source>
</evidence>
<dbReference type="InterPro" id="IPR023833">
    <property type="entry name" value="Signal_pept_SipW-depend-type"/>
</dbReference>
<dbReference type="Proteomes" id="UP001596388">
    <property type="component" value="Unassembled WGS sequence"/>
</dbReference>
<dbReference type="GeneID" id="79271185"/>
<keyword evidence="2" id="KW-1185">Reference proteome</keyword>
<reference evidence="1 2" key="1">
    <citation type="journal article" date="2019" name="Int. J. Syst. Evol. Microbiol.">
        <title>The Global Catalogue of Microorganisms (GCM) 10K type strain sequencing project: providing services to taxonomists for standard genome sequencing and annotation.</title>
        <authorList>
            <consortium name="The Broad Institute Genomics Platform"/>
            <consortium name="The Broad Institute Genome Sequencing Center for Infectious Disease"/>
            <person name="Wu L."/>
            <person name="Ma J."/>
        </authorList>
    </citation>
    <scope>NUCLEOTIDE SEQUENCE [LARGE SCALE GENOMIC DNA]</scope>
    <source>
        <strain evidence="1 2">DT55</strain>
    </source>
</reference>
<proteinExistence type="predicted"/>
<dbReference type="RefSeq" id="WP_276237608.1">
    <property type="nucleotide sequence ID" value="NZ_CP119989.1"/>
</dbReference>
<protein>
    <submittedName>
        <fullName evidence="1">SipW-dependent-type signal peptide-containing protein</fullName>
    </submittedName>
</protein>
<name>A0ABD5WWI3_9EURY</name>
<comment type="caution">
    <text evidence="1">The sequence shown here is derived from an EMBL/GenBank/DDBJ whole genome shotgun (WGS) entry which is preliminary data.</text>
</comment>
<organism evidence="1 2">
    <name type="scientific">Halobaculum marinum</name>
    <dbReference type="NCBI Taxonomy" id="3031996"/>
    <lineage>
        <taxon>Archaea</taxon>
        <taxon>Methanobacteriati</taxon>
        <taxon>Methanobacteriota</taxon>
        <taxon>Stenosarchaea group</taxon>
        <taxon>Halobacteria</taxon>
        <taxon>Halobacteriales</taxon>
        <taxon>Haloferacaceae</taxon>
        <taxon>Halobaculum</taxon>
    </lineage>
</organism>
<dbReference type="NCBIfam" id="TIGR04088">
    <property type="entry name" value="cognate_SipW"/>
    <property type="match status" value="1"/>
</dbReference>
<sequence length="282" mass="29475">MSQDTPQTFDLSRRTMLLGLGTVGLASAGAGLGTTAYFSDTESFSGNSLQAGSLDLLVDYEATYDSDGAVENLAEQSAGTVDGEPAGMFYMLDDVKPGDSGSVKFCFEIDDNPSYMWACGDLTEAENGMTEPEMDVDETADAGELGAAISATLSYCEEVDGETIVGEEIASGSLADLFAILAGGVALDGDGVAGLVPGEQAMYDEPVLDESEAVVAVTGPCLCLEWEIPTSVGNEIQTDSLEMMLDFHALQARHNDGTYNPCVDEQADDLLDGGQSDNSTQI</sequence>
<dbReference type="InterPro" id="IPR006311">
    <property type="entry name" value="TAT_signal"/>
</dbReference>
<dbReference type="PROSITE" id="PS51318">
    <property type="entry name" value="TAT"/>
    <property type="match status" value="1"/>
</dbReference>
<accession>A0ABD5WWI3</accession>
<dbReference type="AlphaFoldDB" id="A0ABD5WWI3"/>